<dbReference type="GO" id="GO:0046872">
    <property type="term" value="F:metal ion binding"/>
    <property type="evidence" value="ECO:0007669"/>
    <property type="project" value="UniProtKB-KW"/>
</dbReference>
<feature type="domain" description="Cupin type-2" evidence="2">
    <location>
        <begin position="64"/>
        <end position="133"/>
    </location>
</feature>
<dbReference type="InterPro" id="IPR051610">
    <property type="entry name" value="GPI/OXD"/>
</dbReference>
<dbReference type="AlphaFoldDB" id="A0A5R8KB18"/>
<evidence type="ECO:0000256" key="1">
    <source>
        <dbReference type="ARBA" id="ARBA00022723"/>
    </source>
</evidence>
<name>A0A5R8KB18_9BACT</name>
<keyword evidence="1" id="KW-0479">Metal-binding</keyword>
<sequence length="173" mass="19376">MNSSMIRPLTRINMEKQNLDQTPQEERASPGGKFHVMQKHLSLAIGGKKDCGLERGGHPFDVSEVRIPAGKTNWPLHVHSKQWEFYLVKSGKGLVRTSDGEMEIGVGDYLMQTPGVAHQVINQGNEDLVMLVIADNPAADMIRYPASKKYFLKPSRVMFGELGESVEYYEGEE</sequence>
<dbReference type="Gene3D" id="2.60.120.10">
    <property type="entry name" value="Jelly Rolls"/>
    <property type="match status" value="1"/>
</dbReference>
<evidence type="ECO:0000313" key="3">
    <source>
        <dbReference type="EMBL" id="TLD69512.1"/>
    </source>
</evidence>
<evidence type="ECO:0000313" key="4">
    <source>
        <dbReference type="Proteomes" id="UP000306196"/>
    </source>
</evidence>
<reference evidence="3 4" key="1">
    <citation type="submission" date="2019-05" db="EMBL/GenBank/DDBJ databases">
        <title>Verrucobacter flavum gen. nov., sp. nov. a new member of the family Verrucomicrobiaceae.</title>
        <authorList>
            <person name="Szuroczki S."/>
            <person name="Abbaszade G."/>
            <person name="Szabo A."/>
            <person name="Felfoldi T."/>
            <person name="Schumann P."/>
            <person name="Boka K."/>
            <person name="Keki Z."/>
            <person name="Toumi M."/>
            <person name="Toth E."/>
        </authorList>
    </citation>
    <scope>NUCLEOTIDE SEQUENCE [LARGE SCALE GENOMIC DNA]</scope>
    <source>
        <strain evidence="3 4">MG-N-17</strain>
    </source>
</reference>
<dbReference type="Pfam" id="PF07883">
    <property type="entry name" value="Cupin_2"/>
    <property type="match status" value="1"/>
</dbReference>
<dbReference type="SUPFAM" id="SSF51182">
    <property type="entry name" value="RmlC-like cupins"/>
    <property type="match status" value="1"/>
</dbReference>
<dbReference type="PANTHER" id="PTHR35848">
    <property type="entry name" value="OXALATE-BINDING PROTEIN"/>
    <property type="match status" value="1"/>
</dbReference>
<comment type="caution">
    <text evidence="3">The sequence shown here is derived from an EMBL/GenBank/DDBJ whole genome shotgun (WGS) entry which is preliminary data.</text>
</comment>
<dbReference type="EMBL" id="VAUV01000013">
    <property type="protein sequence ID" value="TLD69512.1"/>
    <property type="molecule type" value="Genomic_DNA"/>
</dbReference>
<dbReference type="InterPro" id="IPR011051">
    <property type="entry name" value="RmlC_Cupin_sf"/>
</dbReference>
<proteinExistence type="predicted"/>
<organism evidence="3 4">
    <name type="scientific">Phragmitibacter flavus</name>
    <dbReference type="NCBI Taxonomy" id="2576071"/>
    <lineage>
        <taxon>Bacteria</taxon>
        <taxon>Pseudomonadati</taxon>
        <taxon>Verrucomicrobiota</taxon>
        <taxon>Verrucomicrobiia</taxon>
        <taxon>Verrucomicrobiales</taxon>
        <taxon>Verrucomicrobiaceae</taxon>
        <taxon>Phragmitibacter</taxon>
    </lineage>
</organism>
<evidence type="ECO:0000259" key="2">
    <source>
        <dbReference type="Pfam" id="PF07883"/>
    </source>
</evidence>
<gene>
    <name evidence="3" type="ORF">FEM03_17910</name>
</gene>
<dbReference type="PANTHER" id="PTHR35848:SF6">
    <property type="entry name" value="CUPIN TYPE-2 DOMAIN-CONTAINING PROTEIN"/>
    <property type="match status" value="1"/>
</dbReference>
<accession>A0A5R8KB18</accession>
<dbReference type="InterPro" id="IPR014710">
    <property type="entry name" value="RmlC-like_jellyroll"/>
</dbReference>
<dbReference type="Proteomes" id="UP000306196">
    <property type="component" value="Unassembled WGS sequence"/>
</dbReference>
<keyword evidence="4" id="KW-1185">Reference proteome</keyword>
<protein>
    <submittedName>
        <fullName evidence="3">Cupin domain-containing protein</fullName>
    </submittedName>
</protein>
<dbReference type="OrthoDB" id="9797047at2"/>
<dbReference type="InterPro" id="IPR013096">
    <property type="entry name" value="Cupin_2"/>
</dbReference>